<proteinExistence type="predicted"/>
<gene>
    <name evidence="1" type="ORF">DPMN_140580</name>
</gene>
<keyword evidence="2" id="KW-1185">Reference proteome</keyword>
<name>A0A9D4GB43_DREPO</name>
<dbReference type="Proteomes" id="UP000828390">
    <property type="component" value="Unassembled WGS sequence"/>
</dbReference>
<protein>
    <submittedName>
        <fullName evidence="1">Uncharacterized protein</fullName>
    </submittedName>
</protein>
<organism evidence="1 2">
    <name type="scientific">Dreissena polymorpha</name>
    <name type="common">Zebra mussel</name>
    <name type="synonym">Mytilus polymorpha</name>
    <dbReference type="NCBI Taxonomy" id="45954"/>
    <lineage>
        <taxon>Eukaryota</taxon>
        <taxon>Metazoa</taxon>
        <taxon>Spiralia</taxon>
        <taxon>Lophotrochozoa</taxon>
        <taxon>Mollusca</taxon>
        <taxon>Bivalvia</taxon>
        <taxon>Autobranchia</taxon>
        <taxon>Heteroconchia</taxon>
        <taxon>Euheterodonta</taxon>
        <taxon>Imparidentia</taxon>
        <taxon>Neoheterodontei</taxon>
        <taxon>Myida</taxon>
        <taxon>Dreissenoidea</taxon>
        <taxon>Dreissenidae</taxon>
        <taxon>Dreissena</taxon>
    </lineage>
</organism>
<evidence type="ECO:0000313" key="1">
    <source>
        <dbReference type="EMBL" id="KAH3812156.1"/>
    </source>
</evidence>
<sequence length="81" mass="9349">MTRDYVHGVGHSPVYHVLLQSVRKALKIIPVPSLYQLSWNVFNSYYSDLMTASIFHEDLLRRLLVDEGTFRTKESAVVILL</sequence>
<dbReference type="AlphaFoldDB" id="A0A9D4GB43"/>
<reference evidence="1" key="1">
    <citation type="journal article" date="2019" name="bioRxiv">
        <title>The Genome of the Zebra Mussel, Dreissena polymorpha: A Resource for Invasive Species Research.</title>
        <authorList>
            <person name="McCartney M.A."/>
            <person name="Auch B."/>
            <person name="Kono T."/>
            <person name="Mallez S."/>
            <person name="Zhang Y."/>
            <person name="Obille A."/>
            <person name="Becker A."/>
            <person name="Abrahante J.E."/>
            <person name="Garbe J."/>
            <person name="Badalamenti J.P."/>
            <person name="Herman A."/>
            <person name="Mangelson H."/>
            <person name="Liachko I."/>
            <person name="Sullivan S."/>
            <person name="Sone E.D."/>
            <person name="Koren S."/>
            <person name="Silverstein K.A.T."/>
            <person name="Beckman K.B."/>
            <person name="Gohl D.M."/>
        </authorList>
    </citation>
    <scope>NUCLEOTIDE SEQUENCE</scope>
    <source>
        <strain evidence="1">Duluth1</strain>
        <tissue evidence="1">Whole animal</tissue>
    </source>
</reference>
<dbReference type="EMBL" id="JAIWYP010000006">
    <property type="protein sequence ID" value="KAH3812156.1"/>
    <property type="molecule type" value="Genomic_DNA"/>
</dbReference>
<comment type="caution">
    <text evidence="1">The sequence shown here is derived from an EMBL/GenBank/DDBJ whole genome shotgun (WGS) entry which is preliminary data.</text>
</comment>
<reference evidence="1" key="2">
    <citation type="submission" date="2020-11" db="EMBL/GenBank/DDBJ databases">
        <authorList>
            <person name="McCartney M.A."/>
            <person name="Auch B."/>
            <person name="Kono T."/>
            <person name="Mallez S."/>
            <person name="Becker A."/>
            <person name="Gohl D.M."/>
            <person name="Silverstein K.A.T."/>
            <person name="Koren S."/>
            <person name="Bechman K.B."/>
            <person name="Herman A."/>
            <person name="Abrahante J.E."/>
            <person name="Garbe J."/>
        </authorList>
    </citation>
    <scope>NUCLEOTIDE SEQUENCE</scope>
    <source>
        <strain evidence="1">Duluth1</strain>
        <tissue evidence="1">Whole animal</tissue>
    </source>
</reference>
<accession>A0A9D4GB43</accession>
<evidence type="ECO:0000313" key="2">
    <source>
        <dbReference type="Proteomes" id="UP000828390"/>
    </source>
</evidence>